<feature type="transmembrane region" description="Helical" evidence="2">
    <location>
        <begin position="12"/>
        <end position="35"/>
    </location>
</feature>
<reference evidence="4 5" key="1">
    <citation type="submission" date="2017-03" db="EMBL/GenBank/DDBJ databases">
        <authorList>
            <person name="Afonso C.L."/>
            <person name="Miller P.J."/>
            <person name="Scott M.A."/>
            <person name="Spackman E."/>
            <person name="Goraichik I."/>
            <person name="Dimitrov K.M."/>
            <person name="Suarez D.L."/>
            <person name="Swayne D.E."/>
        </authorList>
    </citation>
    <scope>NUCLEOTIDE SEQUENCE [LARGE SCALE GENOMIC DNA]</scope>
    <source>
        <strain evidence="4 5">CECT 7751</strain>
    </source>
</reference>
<keyword evidence="2" id="KW-0812">Transmembrane</keyword>
<keyword evidence="2" id="KW-0472">Membrane</keyword>
<dbReference type="EC" id="2.7.13.3" evidence="4"/>
<dbReference type="EMBL" id="FWFN01000008">
    <property type="protein sequence ID" value="SLN67399.1"/>
    <property type="molecule type" value="Genomic_DNA"/>
</dbReference>
<proteinExistence type="predicted"/>
<accession>A0A1X7A0V4</accession>
<keyword evidence="2" id="KW-1133">Transmembrane helix</keyword>
<evidence type="ECO:0000256" key="2">
    <source>
        <dbReference type="SAM" id="Phobius"/>
    </source>
</evidence>
<dbReference type="SMART" id="SM00091">
    <property type="entry name" value="PAS"/>
    <property type="match status" value="2"/>
</dbReference>
<dbReference type="Proteomes" id="UP000193963">
    <property type="component" value="Unassembled WGS sequence"/>
</dbReference>
<gene>
    <name evidence="4" type="primary">divL</name>
    <name evidence="4" type="ORF">PSM7751_03487</name>
</gene>
<dbReference type="InterPro" id="IPR000014">
    <property type="entry name" value="PAS"/>
</dbReference>
<keyword evidence="4" id="KW-0808">Transferase</keyword>
<organism evidence="4 5">
    <name type="scientific">Pseudooceanicola marinus</name>
    <dbReference type="NCBI Taxonomy" id="396013"/>
    <lineage>
        <taxon>Bacteria</taxon>
        <taxon>Pseudomonadati</taxon>
        <taxon>Pseudomonadota</taxon>
        <taxon>Alphaproteobacteria</taxon>
        <taxon>Rhodobacterales</taxon>
        <taxon>Paracoccaceae</taxon>
        <taxon>Pseudooceanicola</taxon>
    </lineage>
</organism>
<evidence type="ECO:0000313" key="5">
    <source>
        <dbReference type="Proteomes" id="UP000193963"/>
    </source>
</evidence>
<dbReference type="InterPro" id="IPR035965">
    <property type="entry name" value="PAS-like_dom_sf"/>
</dbReference>
<dbReference type="PROSITE" id="PS50112">
    <property type="entry name" value="PAS"/>
    <property type="match status" value="1"/>
</dbReference>
<dbReference type="Pfam" id="PF12860">
    <property type="entry name" value="PAS_7"/>
    <property type="match status" value="2"/>
</dbReference>
<feature type="region of interest" description="Disordered" evidence="1">
    <location>
        <begin position="43"/>
        <end position="88"/>
    </location>
</feature>
<dbReference type="GO" id="GO:0004673">
    <property type="term" value="F:protein histidine kinase activity"/>
    <property type="evidence" value="ECO:0007669"/>
    <property type="project" value="UniProtKB-EC"/>
</dbReference>
<evidence type="ECO:0000259" key="3">
    <source>
        <dbReference type="PROSITE" id="PS50112"/>
    </source>
</evidence>
<name>A0A1X7A0V4_9RHOB</name>
<dbReference type="RefSeq" id="WP_143515635.1">
    <property type="nucleotide sequence ID" value="NZ_FWFN01000008.1"/>
</dbReference>
<dbReference type="AlphaFoldDB" id="A0A1X7A0V4"/>
<keyword evidence="5" id="KW-1185">Reference proteome</keyword>
<evidence type="ECO:0000256" key="1">
    <source>
        <dbReference type="SAM" id="MobiDB-lite"/>
    </source>
</evidence>
<evidence type="ECO:0000313" key="4">
    <source>
        <dbReference type="EMBL" id="SLN67399.1"/>
    </source>
</evidence>
<dbReference type="SUPFAM" id="SSF55785">
    <property type="entry name" value="PYP-like sensor domain (PAS domain)"/>
    <property type="match status" value="2"/>
</dbReference>
<protein>
    <submittedName>
        <fullName evidence="4">Sensor protein DivL</fullName>
        <ecNumber evidence="4">2.7.13.3</ecNumber>
    </submittedName>
</protein>
<dbReference type="Gene3D" id="3.30.450.20">
    <property type="entry name" value="PAS domain"/>
    <property type="match status" value="2"/>
</dbReference>
<sequence>MTPIDVSSFNSLTLFELALALPLSLALTLAALILVRSRHRDRAVRARPSQRSRPSHADFRPDRFQPGPDRFQTEPDRGAAPSGGARIPLEDRFEHLPIPSWVMTDDGLIEDGNAAYEKIAARLQTSDDILAPLRRSDERSDERPGFTYRARLPVEGRQGERWLDISARRSAGAWDCAAQDVTALVEAERAQRDFVQTLTKTFAQLSTGLAIFDHDRQLILFNPALLDLTQLSAEFLASRPALSHFFDHLRDRQIMPEPKNYATWREHLSHLVSAATDGRYQDTWSLPGGATYRVSGRPHPNGAVAFLFEDITDQIAMTRRFRQQLSLSQSVLDAFTDGIAIFDASGTLSYCNSAYRQLFGLPEATDLAGVTTDDSLRLWAGQSEDSAALEPVRRQLELYRGGDGARHEVVLKGRGPVSCTVLCLAGGARMVSFGARPGQFVPLQSPERLDSA</sequence>
<dbReference type="OrthoDB" id="9797304at2"/>
<feature type="domain" description="PAS" evidence="3">
    <location>
        <begin position="324"/>
        <end position="361"/>
    </location>
</feature>